<dbReference type="PIRSF" id="PIRSF001426">
    <property type="entry name" value="NHase_alpha"/>
    <property type="match status" value="1"/>
</dbReference>
<evidence type="ECO:0000313" key="9">
    <source>
        <dbReference type="Proteomes" id="UP001238334"/>
    </source>
</evidence>
<gene>
    <name evidence="8" type="primary">nthA</name>
    <name evidence="8" type="ORF">QPJ95_12860</name>
</gene>
<evidence type="ECO:0000259" key="7">
    <source>
        <dbReference type="Pfam" id="PF02979"/>
    </source>
</evidence>
<feature type="binding site" evidence="6">
    <location>
        <position position="112"/>
    </location>
    <ligand>
        <name>Fe(3+)</name>
        <dbReference type="ChEBI" id="CHEBI:29034"/>
    </ligand>
</feature>
<evidence type="ECO:0000256" key="5">
    <source>
        <dbReference type="ARBA" id="ARBA00044877"/>
    </source>
</evidence>
<dbReference type="InterPro" id="IPR018141">
    <property type="entry name" value="Nitrile_hydratase_asu"/>
</dbReference>
<evidence type="ECO:0000256" key="6">
    <source>
        <dbReference type="PIRSR" id="PIRSR001426-1"/>
    </source>
</evidence>
<dbReference type="NCBIfam" id="TIGR01323">
    <property type="entry name" value="nitrile_alph"/>
    <property type="match status" value="1"/>
</dbReference>
<accession>A0A9Y2P2T2</accession>
<keyword evidence="9" id="KW-1185">Reference proteome</keyword>
<dbReference type="InterPro" id="IPR004232">
    <property type="entry name" value="CN_Hdrtase_a/SCN_Hdrlase_g"/>
</dbReference>
<evidence type="ECO:0000313" key="8">
    <source>
        <dbReference type="EMBL" id="WIY23549.1"/>
    </source>
</evidence>
<keyword evidence="3 6" id="KW-0479">Metal-binding</keyword>
<feature type="binding site" evidence="6">
    <location>
        <position position="113"/>
    </location>
    <ligand>
        <name>Fe(3+)</name>
        <dbReference type="ChEBI" id="CHEBI:29034"/>
    </ligand>
</feature>
<dbReference type="GO" id="GO:0046914">
    <property type="term" value="F:transition metal ion binding"/>
    <property type="evidence" value="ECO:0007669"/>
    <property type="project" value="InterPro"/>
</dbReference>
<dbReference type="Gene3D" id="3.90.330.10">
    <property type="entry name" value="Nitrile hydratase alpha /Thiocyanate hydrolase gamma"/>
    <property type="match status" value="1"/>
</dbReference>
<proteinExistence type="inferred from homology"/>
<dbReference type="AlphaFoldDB" id="A0A9Y2P2T2"/>
<dbReference type="Proteomes" id="UP001238334">
    <property type="component" value="Chromosome"/>
</dbReference>
<evidence type="ECO:0000256" key="1">
    <source>
        <dbReference type="ARBA" id="ARBA00009363"/>
    </source>
</evidence>
<keyword evidence="4 8" id="KW-0456">Lyase</keyword>
<evidence type="ECO:0000256" key="4">
    <source>
        <dbReference type="ARBA" id="ARBA00023239"/>
    </source>
</evidence>
<protein>
    <recommendedName>
        <fullName evidence="2">nitrile hydratase</fullName>
        <ecNumber evidence="2">4.2.1.84</ecNumber>
    </recommendedName>
</protein>
<comment type="similarity">
    <text evidence="1">Belongs to the nitrile hydratase subunit alpha family.</text>
</comment>
<dbReference type="InterPro" id="IPR023900">
    <property type="entry name" value="CN_Hdrtase_asu/SCN_Hdrlase_gsu"/>
</dbReference>
<sequence>MPHDHSDHPHALLPPDPALRVKALETILTRKGLVDPTALNEIIDTYQNKIGPQNGAQVVARAWSDAEFRAALLSDATAAVSDLGYFGRQGEHMVAVENTEAVHNMVVCTLCSCYPWPLLGIPPAWYKSDAYRARVVREPRKVLADFGVTLAADTAVRVWDSTAEVRYLVIPMRPAGTEGLDLDALAALVSRDSMIGTALAQNPPQDPV</sequence>
<dbReference type="Pfam" id="PF02979">
    <property type="entry name" value="NHase_alpha"/>
    <property type="match status" value="1"/>
</dbReference>
<dbReference type="RefSeq" id="WP_270917848.1">
    <property type="nucleotide sequence ID" value="NZ_CP127247.1"/>
</dbReference>
<feature type="binding site" evidence="6">
    <location>
        <position position="108"/>
    </location>
    <ligand>
        <name>Fe(3+)</name>
        <dbReference type="ChEBI" id="CHEBI:29034"/>
    </ligand>
</feature>
<dbReference type="SUPFAM" id="SSF56209">
    <property type="entry name" value="Nitrile hydratase alpha chain"/>
    <property type="match status" value="1"/>
</dbReference>
<comment type="catalytic activity">
    <reaction evidence="5">
        <text>an aliphatic primary amide = an aliphatic nitrile + H2O</text>
        <dbReference type="Rhea" id="RHEA:12673"/>
        <dbReference type="ChEBI" id="CHEBI:15377"/>
        <dbReference type="ChEBI" id="CHEBI:65285"/>
        <dbReference type="ChEBI" id="CHEBI:80291"/>
        <dbReference type="EC" id="4.2.1.84"/>
    </reaction>
</comment>
<organism evidence="8 9">
    <name type="scientific">Parasedimentitalea psychrophila</name>
    <dbReference type="NCBI Taxonomy" id="2997337"/>
    <lineage>
        <taxon>Bacteria</taxon>
        <taxon>Pseudomonadati</taxon>
        <taxon>Pseudomonadota</taxon>
        <taxon>Alphaproteobacteria</taxon>
        <taxon>Rhodobacterales</taxon>
        <taxon>Paracoccaceae</taxon>
        <taxon>Parasedimentitalea</taxon>
    </lineage>
</organism>
<name>A0A9Y2P2T2_9RHOB</name>
<dbReference type="GO" id="GO:0018822">
    <property type="term" value="F:nitrile hydratase activity"/>
    <property type="evidence" value="ECO:0007669"/>
    <property type="project" value="UniProtKB-EC"/>
</dbReference>
<dbReference type="KEGG" id="ppso:QPJ95_12860"/>
<dbReference type="EMBL" id="CP127247">
    <property type="protein sequence ID" value="WIY23549.1"/>
    <property type="molecule type" value="Genomic_DNA"/>
</dbReference>
<evidence type="ECO:0000256" key="2">
    <source>
        <dbReference type="ARBA" id="ARBA00013079"/>
    </source>
</evidence>
<reference evidence="8 9" key="1">
    <citation type="submission" date="2023-06" db="EMBL/GenBank/DDBJ databases">
        <title>Parasedimentitalea psychrophila sp. nov., a psychrophilic bacterium isolated from deep-sea sediment.</title>
        <authorList>
            <person name="Li A."/>
        </authorList>
    </citation>
    <scope>NUCLEOTIDE SEQUENCE [LARGE SCALE GENOMIC DNA]</scope>
    <source>
        <strain evidence="8 9">QS115</strain>
    </source>
</reference>
<keyword evidence="6" id="KW-0408">Iron</keyword>
<dbReference type="EC" id="4.2.1.84" evidence="2"/>
<feature type="domain" description="Nitrile hydratase alpha/Thiocyanate hydrolase gamma" evidence="7">
    <location>
        <begin position="17"/>
        <end position="198"/>
    </location>
</feature>
<evidence type="ECO:0000256" key="3">
    <source>
        <dbReference type="ARBA" id="ARBA00022723"/>
    </source>
</evidence>
<feature type="binding site" evidence="6">
    <location>
        <position position="111"/>
    </location>
    <ligand>
        <name>Fe(3+)</name>
        <dbReference type="ChEBI" id="CHEBI:29034"/>
    </ligand>
</feature>
<dbReference type="InterPro" id="IPR036648">
    <property type="entry name" value="CN_Hdrase_a/SCN_Hdrase_g_sf"/>
</dbReference>